<proteinExistence type="predicted"/>
<dbReference type="InterPro" id="IPR011701">
    <property type="entry name" value="MFS"/>
</dbReference>
<keyword evidence="3 4" id="KW-0472">Membrane</keyword>
<accession>A0A063Y297</accession>
<feature type="transmembrane region" description="Helical" evidence="4">
    <location>
        <begin position="12"/>
        <end position="31"/>
    </location>
</feature>
<dbReference type="InterPro" id="IPR020845">
    <property type="entry name" value="AMP-binding_CS"/>
</dbReference>
<dbReference type="EC" id="6.2.1.20" evidence="6"/>
<dbReference type="InterPro" id="IPR045851">
    <property type="entry name" value="AMP-bd_C_sf"/>
</dbReference>
<dbReference type="Proteomes" id="UP000027318">
    <property type="component" value="Unassembled WGS sequence"/>
</dbReference>
<gene>
    <name evidence="6" type="ORF">ADINL_1844</name>
</gene>
<feature type="transmembrane region" description="Helical" evidence="4">
    <location>
        <begin position="328"/>
        <end position="350"/>
    </location>
</feature>
<dbReference type="InterPro" id="IPR050237">
    <property type="entry name" value="ATP-dep_AMP-bd_enzyme"/>
</dbReference>
<dbReference type="InterPro" id="IPR000873">
    <property type="entry name" value="AMP-dep_synth/lig_dom"/>
</dbReference>
<feature type="transmembrane region" description="Helical" evidence="4">
    <location>
        <begin position="304"/>
        <end position="322"/>
    </location>
</feature>
<dbReference type="InterPro" id="IPR036259">
    <property type="entry name" value="MFS_trans_sf"/>
</dbReference>
<dbReference type="NCBIfam" id="NF006386">
    <property type="entry name" value="PRK08633.1"/>
    <property type="match status" value="1"/>
</dbReference>
<dbReference type="STRING" id="267850.ADINL_1844"/>
<evidence type="ECO:0000256" key="3">
    <source>
        <dbReference type="ARBA" id="ARBA00023136"/>
    </source>
</evidence>
<evidence type="ECO:0000259" key="5">
    <source>
        <dbReference type="SMART" id="SM00563"/>
    </source>
</evidence>
<dbReference type="InterPro" id="IPR042099">
    <property type="entry name" value="ANL_N_sf"/>
</dbReference>
<dbReference type="Gene3D" id="1.20.1250.20">
    <property type="entry name" value="MFS general substrate transporter like domains"/>
    <property type="match status" value="1"/>
</dbReference>
<dbReference type="CDD" id="cd07989">
    <property type="entry name" value="LPLAT_AGPAT-like"/>
    <property type="match status" value="1"/>
</dbReference>
<keyword evidence="1 4" id="KW-0812">Transmembrane</keyword>
<protein>
    <submittedName>
        <fullName evidence="6">Putative 2-acylglycerophosphoethanolamine acyltransferase</fullName>
        <ecNumber evidence="6">6.2.1.20</ecNumber>
    </submittedName>
</protein>
<sequence length="1166" mass="126127">MNQLFRVKGFLAYTLVVFLNAFVDLGHKIIIQNTIFKTWDGNLQVILTALINGLILLPFILLFSPAGFISDRFPKPTVIRYGALAAIAGTGLIALSYMAGWFWVAFGLTLLLSIQSAIYSPAKYGYIRELLGDERLAQGNALVQATTIVSILAGTIVFSGLFEYFYQPDFSDTSEVMHAIAPLGLVLVVLSVVEWILAGRMPQRDAGEPGKTFSVSTYVKGGYLRGNLRAIRGNRAIWLSIVGLAMFWAISQVLLAAFPAYAKEALDESNTLVIQGLLGVSGIGILIGSIVAGRASRAHIELGLVPLGAIGIALCLGVMPLFSGLYSLAALLLLIGVCGGLFIVPLNSLIQYTAREQNLGTVLAGNNWIQNLAMIGFLGLTVLFSLLGFSSTGLFYLLAVVAVAGAAYTLYCLPHSLVRIFVAVLLKRRYRVSVSGLEHLPKEGGVLLLGNHISWIDWAMVQIACPRPVRFVMLRSIYETWYLKPFLKLFGAIPISAGDSQGALESVNQCLKQGEVVCLFPEGAISRTGHLGMFRHGYEKAVEGVEQGVIVPFYLRGLWGSRLSRSYSEKLRENTADGFKRNVIVALGEPLPLSTKTDALKQKVFELSVDGWEDYTATLEPLPQAWMKQAKRRPNSVSLIDTLGDKRYSNAQVIAGTTAMARSMKKICSQQNVGLMLPASAAGVMANLAVMLNGQTAVNLNFTAGVDSVQAAIRSAGIDTVYTSERFAKKLLDRGLDLDAMLAGTRVVYLEDVRERMTKTRLLTHLISAYLLPASWLCYLYGRGTTLESPAQILFSSGSEGTPKGVVLTHRNLMGNIKQISDVLNTAENDAMMACLPLFHSFGLTVNSLLPMVEGIPAVCHPDPTDVLNIGKAIYRHKVSILCGTATFLRLYTRNHKVVPGMLDSLRVIVAGAEKLAPEVRNSFELKFKKTIFEGYGATETAPVASVNVPDSMDPDNWKVQTGNKPGTVGMPLPGSCFRIVDPESLESLPGGEDGLILVSGGQVMQGYLNDPEKTDDAIIELDGRRWYRTGDKGHIDSDGFLSIVDRYSRFAKIGGEMISLGAVEAAVAGVVNSDTTEFGATSLQDDKKGEKVVLLITEGATDIRQKMLAAGVNPLMIPAQVVAVDVLPKLGSGKVDYKGLKQTAIQLSQGQLCTPELQYDLCVVA</sequence>
<dbReference type="SMART" id="SM00563">
    <property type="entry name" value="PlsC"/>
    <property type="match status" value="1"/>
</dbReference>
<feature type="transmembrane region" description="Helical" evidence="4">
    <location>
        <begin position="272"/>
        <end position="292"/>
    </location>
</feature>
<organism evidence="6 7">
    <name type="scientific">Nitrincola lacisaponensis</name>
    <dbReference type="NCBI Taxonomy" id="267850"/>
    <lineage>
        <taxon>Bacteria</taxon>
        <taxon>Pseudomonadati</taxon>
        <taxon>Pseudomonadota</taxon>
        <taxon>Gammaproteobacteria</taxon>
        <taxon>Oceanospirillales</taxon>
        <taxon>Oceanospirillaceae</taxon>
        <taxon>Nitrincola</taxon>
    </lineage>
</organism>
<dbReference type="RefSeq" id="WP_051632687.1">
    <property type="nucleotide sequence ID" value="NZ_JMSZ01000024.1"/>
</dbReference>
<feature type="transmembrane region" description="Helical" evidence="4">
    <location>
        <begin position="43"/>
        <end position="66"/>
    </location>
</feature>
<feature type="transmembrane region" description="Helical" evidence="4">
    <location>
        <begin position="101"/>
        <end position="120"/>
    </location>
</feature>
<dbReference type="Pfam" id="PF01553">
    <property type="entry name" value="Acyltransferase"/>
    <property type="match status" value="1"/>
</dbReference>
<feature type="transmembrane region" description="Helical" evidence="4">
    <location>
        <begin position="236"/>
        <end position="260"/>
    </location>
</feature>
<dbReference type="SUPFAM" id="SSF103473">
    <property type="entry name" value="MFS general substrate transporter"/>
    <property type="match status" value="1"/>
</dbReference>
<evidence type="ECO:0000256" key="2">
    <source>
        <dbReference type="ARBA" id="ARBA00022989"/>
    </source>
</evidence>
<name>A0A063Y297_9GAMM</name>
<evidence type="ECO:0000313" key="6">
    <source>
        <dbReference type="EMBL" id="KDE39804.1"/>
    </source>
</evidence>
<dbReference type="GO" id="GO:0016746">
    <property type="term" value="F:acyltransferase activity"/>
    <property type="evidence" value="ECO:0007669"/>
    <property type="project" value="UniProtKB-KW"/>
</dbReference>
<dbReference type="Gene3D" id="3.30.300.30">
    <property type="match status" value="1"/>
</dbReference>
<dbReference type="EMBL" id="JMSZ01000024">
    <property type="protein sequence ID" value="KDE39804.1"/>
    <property type="molecule type" value="Genomic_DNA"/>
</dbReference>
<keyword evidence="6" id="KW-0808">Transferase</keyword>
<feature type="transmembrane region" description="Helical" evidence="4">
    <location>
        <begin position="176"/>
        <end position="197"/>
    </location>
</feature>
<keyword evidence="7" id="KW-1185">Reference proteome</keyword>
<dbReference type="OrthoDB" id="9803968at2"/>
<dbReference type="PROSITE" id="PS00455">
    <property type="entry name" value="AMP_BINDING"/>
    <property type="match status" value="1"/>
</dbReference>
<dbReference type="SUPFAM" id="SSF56801">
    <property type="entry name" value="Acetyl-CoA synthetase-like"/>
    <property type="match status" value="1"/>
</dbReference>
<dbReference type="InterPro" id="IPR002123">
    <property type="entry name" value="Plipid/glycerol_acylTrfase"/>
</dbReference>
<dbReference type="PATRIC" id="fig|267850.7.peg.1814"/>
<comment type="caution">
    <text evidence="6">The sequence shown here is derived from an EMBL/GenBank/DDBJ whole genome shotgun (WGS) entry which is preliminary data.</text>
</comment>
<dbReference type="SUPFAM" id="SSF69593">
    <property type="entry name" value="Glycerol-3-phosphate (1)-acyltransferase"/>
    <property type="match status" value="1"/>
</dbReference>
<dbReference type="CDD" id="cd06173">
    <property type="entry name" value="MFS_MefA_like"/>
    <property type="match status" value="1"/>
</dbReference>
<feature type="transmembrane region" description="Helical" evidence="4">
    <location>
        <begin position="395"/>
        <end position="426"/>
    </location>
</feature>
<dbReference type="PANTHER" id="PTHR43767:SF1">
    <property type="entry name" value="NONRIBOSOMAL PEPTIDE SYNTHASE PES1 (EUROFUNG)-RELATED"/>
    <property type="match status" value="1"/>
</dbReference>
<dbReference type="GO" id="GO:0022857">
    <property type="term" value="F:transmembrane transporter activity"/>
    <property type="evidence" value="ECO:0007669"/>
    <property type="project" value="InterPro"/>
</dbReference>
<feature type="transmembrane region" description="Helical" evidence="4">
    <location>
        <begin position="78"/>
        <end position="95"/>
    </location>
</feature>
<dbReference type="Gene3D" id="3.40.50.12780">
    <property type="entry name" value="N-terminal domain of ligase-like"/>
    <property type="match status" value="1"/>
</dbReference>
<keyword evidence="2 4" id="KW-1133">Transmembrane helix</keyword>
<dbReference type="GO" id="GO:0008922">
    <property type="term" value="F:long-chain fatty acid [acyl-carrier-protein] ligase activity"/>
    <property type="evidence" value="ECO:0007669"/>
    <property type="project" value="UniProtKB-EC"/>
</dbReference>
<evidence type="ECO:0000256" key="1">
    <source>
        <dbReference type="ARBA" id="ARBA00022692"/>
    </source>
</evidence>
<feature type="transmembrane region" description="Helical" evidence="4">
    <location>
        <begin position="371"/>
        <end position="389"/>
    </location>
</feature>
<reference evidence="6 7" key="1">
    <citation type="journal article" date="2005" name="Int. J. Syst. Evol. Microbiol.">
        <title>Nitrincola lacisaponensis gen. nov., sp. nov., a novel alkaliphilic bacterium isolated from an alkaline, saline lake.</title>
        <authorList>
            <person name="Dimitriu P.A."/>
            <person name="Shukla S.K."/>
            <person name="Conradt J."/>
            <person name="Marquez M.C."/>
            <person name="Ventosa A."/>
            <person name="Maglia A."/>
            <person name="Peyton B.M."/>
            <person name="Pinkart H.C."/>
            <person name="Mormile M.R."/>
        </authorList>
    </citation>
    <scope>NUCLEOTIDE SEQUENCE [LARGE SCALE GENOMIC DNA]</scope>
    <source>
        <strain evidence="6 7">4CA</strain>
    </source>
</reference>
<dbReference type="PANTHER" id="PTHR43767">
    <property type="entry name" value="LONG-CHAIN-FATTY-ACID--COA LIGASE"/>
    <property type="match status" value="1"/>
</dbReference>
<feature type="domain" description="Phospholipid/glycerol acyltransferase" evidence="5">
    <location>
        <begin position="446"/>
        <end position="558"/>
    </location>
</feature>
<keyword evidence="6" id="KW-0012">Acyltransferase</keyword>
<keyword evidence="6" id="KW-0436">Ligase</keyword>
<evidence type="ECO:0000313" key="7">
    <source>
        <dbReference type="Proteomes" id="UP000027318"/>
    </source>
</evidence>
<dbReference type="Pfam" id="PF07690">
    <property type="entry name" value="MFS_1"/>
    <property type="match status" value="1"/>
</dbReference>
<dbReference type="Pfam" id="PF00501">
    <property type="entry name" value="AMP-binding"/>
    <property type="match status" value="1"/>
</dbReference>
<evidence type="ECO:0000256" key="4">
    <source>
        <dbReference type="SAM" id="Phobius"/>
    </source>
</evidence>
<feature type="transmembrane region" description="Helical" evidence="4">
    <location>
        <begin position="141"/>
        <end position="164"/>
    </location>
</feature>
<dbReference type="AlphaFoldDB" id="A0A063Y297"/>